<evidence type="ECO:0000313" key="2">
    <source>
        <dbReference type="EMBL" id="PON89401.1"/>
    </source>
</evidence>
<sequence>MVGFVGPDLGERRHERASVFSGRSGATNSSSSGQNRTCTRRCKEMLWLRQSNYSEELGGEVARVAHLVDDDEDQRSVGERDKVGFLTCHLTSKRERMRWTWHVRTANTRAGTGTGS</sequence>
<accession>A0A2P5EV45</accession>
<comment type="caution">
    <text evidence="2">The sequence shown here is derived from an EMBL/GenBank/DDBJ whole genome shotgun (WGS) entry which is preliminary data.</text>
</comment>
<name>A0A2P5EV45_TREOI</name>
<evidence type="ECO:0000313" key="3">
    <source>
        <dbReference type="Proteomes" id="UP000237000"/>
    </source>
</evidence>
<keyword evidence="3" id="KW-1185">Reference proteome</keyword>
<dbReference type="InParanoid" id="A0A2P5EV45"/>
<dbReference type="EMBL" id="JXTC01000094">
    <property type="protein sequence ID" value="PON89401.1"/>
    <property type="molecule type" value="Genomic_DNA"/>
</dbReference>
<protein>
    <submittedName>
        <fullName evidence="2">Uncharacterized protein</fullName>
    </submittedName>
</protein>
<dbReference type="AlphaFoldDB" id="A0A2P5EV45"/>
<dbReference type="Proteomes" id="UP000237000">
    <property type="component" value="Unassembled WGS sequence"/>
</dbReference>
<proteinExistence type="predicted"/>
<gene>
    <name evidence="2" type="ORF">TorRG33x02_147520</name>
</gene>
<feature type="region of interest" description="Disordered" evidence="1">
    <location>
        <begin position="1"/>
        <end position="37"/>
    </location>
</feature>
<evidence type="ECO:0000256" key="1">
    <source>
        <dbReference type="SAM" id="MobiDB-lite"/>
    </source>
</evidence>
<reference evidence="3" key="1">
    <citation type="submission" date="2016-06" db="EMBL/GenBank/DDBJ databases">
        <title>Parallel loss of symbiosis genes in relatives of nitrogen-fixing non-legume Parasponia.</title>
        <authorList>
            <person name="Van Velzen R."/>
            <person name="Holmer R."/>
            <person name="Bu F."/>
            <person name="Rutten L."/>
            <person name="Van Zeijl A."/>
            <person name="Liu W."/>
            <person name="Santuari L."/>
            <person name="Cao Q."/>
            <person name="Sharma T."/>
            <person name="Shen D."/>
            <person name="Roswanjaya Y."/>
            <person name="Wardhani T."/>
            <person name="Kalhor M.S."/>
            <person name="Jansen J."/>
            <person name="Van den Hoogen J."/>
            <person name="Gungor B."/>
            <person name="Hartog M."/>
            <person name="Hontelez J."/>
            <person name="Verver J."/>
            <person name="Yang W.-C."/>
            <person name="Schijlen E."/>
            <person name="Repin R."/>
            <person name="Schilthuizen M."/>
            <person name="Schranz E."/>
            <person name="Heidstra R."/>
            <person name="Miyata K."/>
            <person name="Fedorova E."/>
            <person name="Kohlen W."/>
            <person name="Bisseling T."/>
            <person name="Smit S."/>
            <person name="Geurts R."/>
        </authorList>
    </citation>
    <scope>NUCLEOTIDE SEQUENCE [LARGE SCALE GENOMIC DNA]</scope>
    <source>
        <strain evidence="3">cv. RG33-2</strain>
    </source>
</reference>
<feature type="compositionally biased region" description="Low complexity" evidence="1">
    <location>
        <begin position="21"/>
        <end position="33"/>
    </location>
</feature>
<organism evidence="2 3">
    <name type="scientific">Trema orientale</name>
    <name type="common">Charcoal tree</name>
    <name type="synonym">Celtis orientalis</name>
    <dbReference type="NCBI Taxonomy" id="63057"/>
    <lineage>
        <taxon>Eukaryota</taxon>
        <taxon>Viridiplantae</taxon>
        <taxon>Streptophyta</taxon>
        <taxon>Embryophyta</taxon>
        <taxon>Tracheophyta</taxon>
        <taxon>Spermatophyta</taxon>
        <taxon>Magnoliopsida</taxon>
        <taxon>eudicotyledons</taxon>
        <taxon>Gunneridae</taxon>
        <taxon>Pentapetalae</taxon>
        <taxon>rosids</taxon>
        <taxon>fabids</taxon>
        <taxon>Rosales</taxon>
        <taxon>Cannabaceae</taxon>
        <taxon>Trema</taxon>
    </lineage>
</organism>